<organism evidence="1 2">
    <name type="scientific">Auriscalpium vulgare</name>
    <dbReference type="NCBI Taxonomy" id="40419"/>
    <lineage>
        <taxon>Eukaryota</taxon>
        <taxon>Fungi</taxon>
        <taxon>Dikarya</taxon>
        <taxon>Basidiomycota</taxon>
        <taxon>Agaricomycotina</taxon>
        <taxon>Agaricomycetes</taxon>
        <taxon>Russulales</taxon>
        <taxon>Auriscalpiaceae</taxon>
        <taxon>Auriscalpium</taxon>
    </lineage>
</organism>
<proteinExistence type="predicted"/>
<comment type="caution">
    <text evidence="1">The sequence shown here is derived from an EMBL/GenBank/DDBJ whole genome shotgun (WGS) entry which is preliminary data.</text>
</comment>
<dbReference type="EMBL" id="MU276087">
    <property type="protein sequence ID" value="KAI0042045.1"/>
    <property type="molecule type" value="Genomic_DNA"/>
</dbReference>
<keyword evidence="2" id="KW-1185">Reference proteome</keyword>
<dbReference type="Proteomes" id="UP000814033">
    <property type="component" value="Unassembled WGS sequence"/>
</dbReference>
<gene>
    <name evidence="1" type="ORF">FA95DRAFT_1682808</name>
</gene>
<protein>
    <submittedName>
        <fullName evidence="1">Uncharacterized protein</fullName>
    </submittedName>
</protein>
<accession>A0ACB8REN0</accession>
<evidence type="ECO:0000313" key="1">
    <source>
        <dbReference type="EMBL" id="KAI0042045.1"/>
    </source>
</evidence>
<sequence length="121" mass="13572">MSPTSPWTSPPTVNGSVELLNWKVEAADIRTRNQYLRLEDPITPIRVRPGQPPWPENFVYPATCKDLKAIASHDHLNILLDGYQLPRLGLVRSKPLLRAASRGPAQAEPESEYEEGGLFRT</sequence>
<reference evidence="1" key="2">
    <citation type="journal article" date="2022" name="New Phytol.">
        <title>Evolutionary transition to the ectomycorrhizal habit in the genomes of a hyperdiverse lineage of mushroom-forming fungi.</title>
        <authorList>
            <person name="Looney B."/>
            <person name="Miyauchi S."/>
            <person name="Morin E."/>
            <person name="Drula E."/>
            <person name="Courty P.E."/>
            <person name="Kohler A."/>
            <person name="Kuo A."/>
            <person name="LaButti K."/>
            <person name="Pangilinan J."/>
            <person name="Lipzen A."/>
            <person name="Riley R."/>
            <person name="Andreopoulos W."/>
            <person name="He G."/>
            <person name="Johnson J."/>
            <person name="Nolan M."/>
            <person name="Tritt A."/>
            <person name="Barry K.W."/>
            <person name="Grigoriev I.V."/>
            <person name="Nagy L.G."/>
            <person name="Hibbett D."/>
            <person name="Henrissat B."/>
            <person name="Matheny P.B."/>
            <person name="Labbe J."/>
            <person name="Martin F.M."/>
        </authorList>
    </citation>
    <scope>NUCLEOTIDE SEQUENCE</scope>
    <source>
        <strain evidence="1">FP105234-sp</strain>
    </source>
</reference>
<reference evidence="1" key="1">
    <citation type="submission" date="2021-02" db="EMBL/GenBank/DDBJ databases">
        <authorList>
            <consortium name="DOE Joint Genome Institute"/>
            <person name="Ahrendt S."/>
            <person name="Looney B.P."/>
            <person name="Miyauchi S."/>
            <person name="Morin E."/>
            <person name="Drula E."/>
            <person name="Courty P.E."/>
            <person name="Chicoki N."/>
            <person name="Fauchery L."/>
            <person name="Kohler A."/>
            <person name="Kuo A."/>
            <person name="Labutti K."/>
            <person name="Pangilinan J."/>
            <person name="Lipzen A."/>
            <person name="Riley R."/>
            <person name="Andreopoulos W."/>
            <person name="He G."/>
            <person name="Johnson J."/>
            <person name="Barry K.W."/>
            <person name="Grigoriev I.V."/>
            <person name="Nagy L."/>
            <person name="Hibbett D."/>
            <person name="Henrissat B."/>
            <person name="Matheny P.B."/>
            <person name="Labbe J."/>
            <person name="Martin F."/>
        </authorList>
    </citation>
    <scope>NUCLEOTIDE SEQUENCE</scope>
    <source>
        <strain evidence="1">FP105234-sp</strain>
    </source>
</reference>
<evidence type="ECO:0000313" key="2">
    <source>
        <dbReference type="Proteomes" id="UP000814033"/>
    </source>
</evidence>
<name>A0ACB8REN0_9AGAM</name>